<feature type="domain" description="Tripeptidyl peptidase II second Ig-like" evidence="7">
    <location>
        <begin position="1112"/>
        <end position="1242"/>
    </location>
</feature>
<dbReference type="PANTHER" id="PTHR43806">
    <property type="entry name" value="PEPTIDASE S8"/>
    <property type="match status" value="1"/>
</dbReference>
<evidence type="ECO:0000256" key="4">
    <source>
        <dbReference type="PROSITE-ProRule" id="PRU01240"/>
    </source>
</evidence>
<evidence type="ECO:0000259" key="6">
    <source>
        <dbReference type="Pfam" id="PF00082"/>
    </source>
</evidence>
<dbReference type="InterPro" id="IPR050131">
    <property type="entry name" value="Peptidase_S8_subtilisin-like"/>
</dbReference>
<evidence type="ECO:0000259" key="7">
    <source>
        <dbReference type="Pfam" id="PF12580"/>
    </source>
</evidence>
<dbReference type="STRING" id="6185.A0A094ZE95"/>
<dbReference type="Gene3D" id="2.20.25.690">
    <property type="match status" value="1"/>
</dbReference>
<dbReference type="GO" id="GO:0005829">
    <property type="term" value="C:cytosol"/>
    <property type="evidence" value="ECO:0007669"/>
    <property type="project" value="TreeGrafter"/>
</dbReference>
<sequence length="1989" mass="222389">MMTNAFSSLLPKKQINSDVFLNEHAGCDGCVTRIAVWDTGIDPTAAGLQTTPDGKRKIVDMIDASGSGDVKMKYKRCINKKHRVIETLTGRKVKVPSHWNPRDGIIRIGVKPASELFPKLLMQRLRSENRDNFWRPCIKRLAANLACDLTEAEEYLNHNFVSNHNDNKSNFRKLVECGSTELSTKPKPINQNLDTVSPQTNSTVNKHSQQKSSSEFKQDKSSLSPSTAKVQLKNAARCLEESLILLDQHYSPMEIVYDCFVFHDGNEWVACIDTSPYNPNITLSDLPLLRDYAVNHEYASFGEQTQLYYTVKIFDNGKLLQIVTNNSSHGTHVAAIASAYFPNHSKDSSNSSGTVTGSTVLCDRDGVAPGAQIVSIKISDSRLGPMETGISLLRAIRWTIELKCDIVNYSFGEQAMWPNIGRISKYLNRMIHKYGIIMVASGGNNGPSLGSLSCPGGTVQGVIGVAPLVFPDMMHYLYCQPSDSSSNYNCLYNKFCDNDSQSNYQSDDVYSTSRNSVNHSCLSENAKPTAYNWGSRGPAFDGALGICVAAPGGANTSIASWQLKPASVLSGSSMSAPMVTGGISLILSGLRHQYTCIDGERLKIPPSLIYRCLMTTSKSFKHLSYLDQGYGLMQVDRAFCYVDRLIHKLYGRNKDITSLCTDFKNINGIDHVNHDDADHISSPSLNVKNSSIKLLPVPDPCIMYGWHIRLTVSGPGCTLQNRGIWLRRGWLLSPRAVTSVAQLPLLRYTVSMNIEFDEYVPIGIRRNMELHLTTEVTSDLDKLTNCNAWLQIAPMITVTSTPRDINLVIDPNRFNQLLCEIDEEISPLNDECDATIKKTQYLCNKCAEINKSLTKGLLNRQEISSLSEDQLKSQLCTEQHNELSGFGWPSNLISSVKHPFHSLPVKSQKPYVMMLSFKAINDPEMGRLADLPIIIHMPHRLHRDCCSDHPRFLFSDRFDAKNKVRRWFIEVPYGATAGILRLARLDDDGDKSCEFTITINSPCIGMDSDSQEIRWTFVELNKFGQTKSTLKRNDKYGPSLSSDDFDCASQFGFPIKWETDCLELTIAQHWGLEMPAIVIGELYFRGLEPSLKNIVLNTSDRYCRIGLRSNFINESIQPDIWLTHWCLPVKPHDSKIYYLGHGTNELLPNDCGSYALRLTYRFSCPFKSATTIISLPWLQDMLYTSDYSIHIFHIYDNCGRYIGAGEYDGHREQRPKFTFNLQKGDYKVIAQICHESGPSLKREPIKPLSVPCPPGNELSYNLSEYKNADSTAINSTWSPLQSLQNTPILVSFRLTGGMELASGRKGGSCLTGQSVVQFEFSSFPSSLNLNGTKFCSAMDPLTSDAKQTTMINRSVLNNYSSNTITNDQQTDNIESNRFELVKRLPCLPSRVNACETISIFLGLTNERYPTYIVPGSYFSGAIGFYDSNLLHNLVTYPFRLVMDNSNILSSKPTLITTPTTTTTTTSTNSATSSPVLLSSSILSSDHNNIKVKELPRKLLISYMGLGNEDLEWIQCFDHHEEKICQLEKTHEKNITYHNSSSIMCGNLVNNVKTDLTDERKGWDADNNPNNYVNDVEQKAEVNNSTKSSPNELDSQSYDHNTLDSLNVIEQDTKILTTPDNIDFNVNNSSRETVCGQQTLEATASVVVTPPQSTTEHNLSNDNKNQTSFKVKNYNLDEFSAILCKIHVDLCSLDKPFIMTPMKKNLKTNTLATTDGACLFASSCSNLSLNGEYTLSSPLSSQLELCKSDSLCNLLRPEPSGGCVVSQSNQGVVKSENKNNNQKPMGISAIEFKLRLIDILTRYGRLIAERLICLNYIHQLIYTNQYKWSLYNFIESKMTCSNDPLDQQSLPSLSCIELIQYLDHIYERLMKLISQTILSNDSIGLNIQLGNNALPNWLLLSTHCTIDEPPVGALRGIINCAFPSSPTSSFGVLRQCHATLENSLEIAKSTLPWLTWLLKQIDWSDLAVYLHQQSPILFPQRDYSLLGVNN</sequence>
<proteinExistence type="inferred from homology"/>
<evidence type="ECO:0000256" key="5">
    <source>
        <dbReference type="SAM" id="MobiDB-lite"/>
    </source>
</evidence>
<dbReference type="InterPro" id="IPR022229">
    <property type="entry name" value="TPPII_Ig-like-2"/>
</dbReference>
<keyword evidence="3 4" id="KW-0720">Serine protease</keyword>
<feature type="active site" description="Charge relay system" evidence="4">
    <location>
        <position position="573"/>
    </location>
</feature>
<comment type="similarity">
    <text evidence="1 4">Belongs to the peptidase S8 family.</text>
</comment>
<accession>A0A094ZE95</accession>
<dbReference type="Gene3D" id="3.40.50.200">
    <property type="entry name" value="Peptidase S8/S53 domain"/>
    <property type="match status" value="1"/>
</dbReference>
<reference evidence="8" key="1">
    <citation type="journal article" date="2012" name="Nat. Genet.">
        <title>Whole-genome sequence of Schistosoma haematobium.</title>
        <authorList>
            <person name="Young N.D."/>
            <person name="Jex A.R."/>
            <person name="Li B."/>
            <person name="Liu S."/>
            <person name="Yang L."/>
            <person name="Xiong Z."/>
            <person name="Li Y."/>
            <person name="Cantacessi C."/>
            <person name="Hall R.S."/>
            <person name="Xu X."/>
            <person name="Chen F."/>
            <person name="Wu X."/>
            <person name="Zerlotini A."/>
            <person name="Oliveira G."/>
            <person name="Hofmann A."/>
            <person name="Zhang G."/>
            <person name="Fang X."/>
            <person name="Kang Y."/>
            <person name="Campbell B.E."/>
            <person name="Loukas A."/>
            <person name="Ranganathan S."/>
            <person name="Rollinson D."/>
            <person name="Rinaldi G."/>
            <person name="Brindley P.J."/>
            <person name="Yang H."/>
            <person name="Wang J."/>
            <person name="Wang J."/>
            <person name="Gasser R.B."/>
        </authorList>
    </citation>
    <scope>NUCLEOTIDE SEQUENCE [LARGE SCALE GENOMIC DNA]</scope>
</reference>
<dbReference type="SUPFAM" id="SSF52743">
    <property type="entry name" value="Subtilisin-like"/>
    <property type="match status" value="1"/>
</dbReference>
<evidence type="ECO:0000256" key="1">
    <source>
        <dbReference type="ARBA" id="ARBA00011073"/>
    </source>
</evidence>
<protein>
    <submittedName>
        <fullName evidence="8">Tripeptidyl-peptidase 2</fullName>
    </submittedName>
</protein>
<feature type="active site" description="Charge relay system" evidence="4">
    <location>
        <position position="273"/>
    </location>
</feature>
<dbReference type="GO" id="GO:0006508">
    <property type="term" value="P:proteolysis"/>
    <property type="evidence" value="ECO:0007669"/>
    <property type="project" value="UniProtKB-KW"/>
</dbReference>
<dbReference type="PROSITE" id="PS51892">
    <property type="entry name" value="SUBTILASE"/>
    <property type="match status" value="1"/>
</dbReference>
<dbReference type="Pfam" id="PF12580">
    <property type="entry name" value="TPPII"/>
    <property type="match status" value="1"/>
</dbReference>
<keyword evidence="2 4" id="KW-0645">Protease</keyword>
<name>A0A094ZE95_SCHHA</name>
<feature type="compositionally biased region" description="Polar residues" evidence="5">
    <location>
        <begin position="189"/>
        <end position="213"/>
    </location>
</feature>
<feature type="domain" description="Peptidase S8/S53" evidence="6">
    <location>
        <begin position="33"/>
        <end position="630"/>
    </location>
</feature>
<dbReference type="GO" id="GO:0008240">
    <property type="term" value="F:tripeptidyl-peptidase activity"/>
    <property type="evidence" value="ECO:0007669"/>
    <property type="project" value="TreeGrafter"/>
</dbReference>
<evidence type="ECO:0000313" key="8">
    <source>
        <dbReference type="EMBL" id="KGB32082.1"/>
    </source>
</evidence>
<dbReference type="InterPro" id="IPR036852">
    <property type="entry name" value="Peptidase_S8/S53_dom_sf"/>
</dbReference>
<dbReference type="EMBL" id="KL250491">
    <property type="protein sequence ID" value="KGB32082.1"/>
    <property type="molecule type" value="Genomic_DNA"/>
</dbReference>
<evidence type="ECO:0000256" key="2">
    <source>
        <dbReference type="ARBA" id="ARBA00022670"/>
    </source>
</evidence>
<dbReference type="InterPro" id="IPR000209">
    <property type="entry name" value="Peptidase_S8/S53_dom"/>
</dbReference>
<gene>
    <name evidence="8" type="ORF">MS3_00195</name>
</gene>
<dbReference type="GO" id="GO:0004252">
    <property type="term" value="F:serine-type endopeptidase activity"/>
    <property type="evidence" value="ECO:0007669"/>
    <property type="project" value="UniProtKB-UniRule"/>
</dbReference>
<keyword evidence="4" id="KW-0378">Hydrolase</keyword>
<organism evidence="8">
    <name type="scientific">Schistosoma haematobium</name>
    <name type="common">Blood fluke</name>
    <dbReference type="NCBI Taxonomy" id="6185"/>
    <lineage>
        <taxon>Eukaryota</taxon>
        <taxon>Metazoa</taxon>
        <taxon>Spiralia</taxon>
        <taxon>Lophotrochozoa</taxon>
        <taxon>Platyhelminthes</taxon>
        <taxon>Trematoda</taxon>
        <taxon>Digenea</taxon>
        <taxon>Strigeidida</taxon>
        <taxon>Schistosomatoidea</taxon>
        <taxon>Schistosomatidae</taxon>
        <taxon>Schistosoma</taxon>
    </lineage>
</organism>
<evidence type="ECO:0000256" key="3">
    <source>
        <dbReference type="ARBA" id="ARBA00022825"/>
    </source>
</evidence>
<feature type="active site" description="Charge relay system" evidence="4">
    <location>
        <position position="329"/>
    </location>
</feature>
<feature type="region of interest" description="Disordered" evidence="5">
    <location>
        <begin position="182"/>
        <end position="222"/>
    </location>
</feature>
<dbReference type="Pfam" id="PF00082">
    <property type="entry name" value="Peptidase_S8"/>
    <property type="match status" value="1"/>
</dbReference>
<dbReference type="PANTHER" id="PTHR43806:SF14">
    <property type="entry name" value="TRIPEPTIDYL-PEPTIDASE 2"/>
    <property type="match status" value="1"/>
</dbReference>